<feature type="transmembrane region" description="Helical" evidence="1">
    <location>
        <begin position="222"/>
        <end position="243"/>
    </location>
</feature>
<keyword evidence="1" id="KW-1133">Transmembrane helix</keyword>
<dbReference type="OrthoDB" id="9807744at2"/>
<dbReference type="PANTHER" id="PTHR30590:SF2">
    <property type="entry name" value="INNER MEMBRANE PROTEIN"/>
    <property type="match status" value="1"/>
</dbReference>
<feature type="transmembrane region" description="Helical" evidence="1">
    <location>
        <begin position="152"/>
        <end position="172"/>
    </location>
</feature>
<feature type="transmembrane region" description="Helical" evidence="1">
    <location>
        <begin position="342"/>
        <end position="363"/>
    </location>
</feature>
<keyword evidence="1" id="KW-0472">Membrane</keyword>
<name>A0A432Y3F5_9GAMM</name>
<feature type="transmembrane region" description="Helical" evidence="1">
    <location>
        <begin position="101"/>
        <end position="118"/>
    </location>
</feature>
<evidence type="ECO:0000259" key="2">
    <source>
        <dbReference type="Pfam" id="PF04235"/>
    </source>
</evidence>
<dbReference type="EMBL" id="PIPX01000001">
    <property type="protein sequence ID" value="RUO55509.1"/>
    <property type="molecule type" value="Genomic_DNA"/>
</dbReference>
<proteinExistence type="predicted"/>
<evidence type="ECO:0000313" key="3">
    <source>
        <dbReference type="EMBL" id="RUO55509.1"/>
    </source>
</evidence>
<gene>
    <name evidence="3" type="ORF">CWI70_01610</name>
</gene>
<comment type="caution">
    <text evidence="3">The sequence shown here is derived from an EMBL/GenBank/DDBJ whole genome shotgun (WGS) entry which is preliminary data.</text>
</comment>
<sequence>MTVLTSPIAQRERIQMLDVIRGFALLGILLMNIEYFQRPMTAMLFGLDQSLEGIDKAVGWTVFTFVQGKFYTMFSLLFGIGFVIFCDRAKEKQHPRPRLFFLRRAAVLALFGWLHIYFFWGGDILLTYAICALFLVLFINKPAQSLWKWGIGIYLLPIIVVWLAAIGLHFALQDPATANEVLTDMRQSQAAIKDFIVQANTIYAEGSWQQVIAVRSEELSKMYGTGGMFFFLPTLLGIFLIGASFARSGVFTSFDKHPTAYKHLLRWGLLLGLPAALYTGFYNTNPNMLLPNPDSAFGFTIAAVASLGLCFAYMSLIALALRGAQRAKREHWLRHLAPAGRMALTNYLMHSIVFTTLFYGYGFAMYGEISRSMATAFAIGLWLLQLPMSKWWLTRFRFGPCEWLWRTLTYGQRQPFKR</sequence>
<dbReference type="AlphaFoldDB" id="A0A432Y3F5"/>
<protein>
    <recommendedName>
        <fullName evidence="2">DUF418 domain-containing protein</fullName>
    </recommendedName>
</protein>
<feature type="transmembrane region" description="Helical" evidence="1">
    <location>
        <begin position="124"/>
        <end position="140"/>
    </location>
</feature>
<feature type="transmembrane region" description="Helical" evidence="1">
    <location>
        <begin position="264"/>
        <end position="284"/>
    </location>
</feature>
<dbReference type="Proteomes" id="UP000287649">
    <property type="component" value="Unassembled WGS sequence"/>
</dbReference>
<keyword evidence="1" id="KW-0812">Transmembrane</keyword>
<dbReference type="PANTHER" id="PTHR30590">
    <property type="entry name" value="INNER MEMBRANE PROTEIN"/>
    <property type="match status" value="1"/>
</dbReference>
<feature type="transmembrane region" description="Helical" evidence="1">
    <location>
        <begin position="19"/>
        <end position="37"/>
    </location>
</feature>
<feature type="transmembrane region" description="Helical" evidence="1">
    <location>
        <begin position="70"/>
        <end position="89"/>
    </location>
</feature>
<feature type="domain" description="DUF418" evidence="2">
    <location>
        <begin position="245"/>
        <end position="411"/>
    </location>
</feature>
<reference evidence="4" key="1">
    <citation type="journal article" date="2018" name="Front. Microbiol.">
        <title>Genome-Based Analysis Reveals the Taxonomy and Diversity of the Family Idiomarinaceae.</title>
        <authorList>
            <person name="Liu Y."/>
            <person name="Lai Q."/>
            <person name="Shao Z."/>
        </authorList>
    </citation>
    <scope>NUCLEOTIDE SEQUENCE [LARGE SCALE GENOMIC DNA]</scope>
    <source>
        <strain evidence="4">PO-M2</strain>
    </source>
</reference>
<dbReference type="InterPro" id="IPR007349">
    <property type="entry name" value="DUF418"/>
</dbReference>
<evidence type="ECO:0000256" key="1">
    <source>
        <dbReference type="SAM" id="Phobius"/>
    </source>
</evidence>
<feature type="transmembrane region" description="Helical" evidence="1">
    <location>
        <begin position="296"/>
        <end position="321"/>
    </location>
</feature>
<dbReference type="Pfam" id="PF04235">
    <property type="entry name" value="DUF418"/>
    <property type="match status" value="1"/>
</dbReference>
<dbReference type="RefSeq" id="WP_126769949.1">
    <property type="nucleotide sequence ID" value="NZ_PIPX01000001.1"/>
</dbReference>
<keyword evidence="4" id="KW-1185">Reference proteome</keyword>
<dbReference type="InterPro" id="IPR052529">
    <property type="entry name" value="Bact_Transport_Assoc"/>
</dbReference>
<accession>A0A432Y3F5</accession>
<organism evidence="3 4">
    <name type="scientific">Pseudidiomarina homiensis</name>
    <dbReference type="NCBI Taxonomy" id="364198"/>
    <lineage>
        <taxon>Bacteria</taxon>
        <taxon>Pseudomonadati</taxon>
        <taxon>Pseudomonadota</taxon>
        <taxon>Gammaproteobacteria</taxon>
        <taxon>Alteromonadales</taxon>
        <taxon>Idiomarinaceae</taxon>
        <taxon>Pseudidiomarina</taxon>
    </lineage>
</organism>
<feature type="transmembrane region" description="Helical" evidence="1">
    <location>
        <begin position="369"/>
        <end position="388"/>
    </location>
</feature>
<evidence type="ECO:0000313" key="4">
    <source>
        <dbReference type="Proteomes" id="UP000287649"/>
    </source>
</evidence>